<name>A0A081BYV5_VECG1</name>
<evidence type="ECO:0000313" key="2">
    <source>
        <dbReference type="Proteomes" id="UP000030661"/>
    </source>
</evidence>
<evidence type="ECO:0000313" key="1">
    <source>
        <dbReference type="EMBL" id="GAK57510.1"/>
    </source>
</evidence>
<gene>
    <name evidence="1" type="ORF">U27_04477</name>
</gene>
<sequence>MRKTGLIGIKEGVSFPLCSAKPIRKIGNNSVVLRAVTKVKDYLDRTYYLALVPDRRAVVSDFFMNEFKSSNLSEVPEWNVSNFGYLTWSDIMKFCTEHNLESTLRVFKFNEGQIYTE</sequence>
<organism evidence="1">
    <name type="scientific">Vecturithrix granuli</name>
    <dbReference type="NCBI Taxonomy" id="1499967"/>
    <lineage>
        <taxon>Bacteria</taxon>
        <taxon>Candidatus Moduliflexota</taxon>
        <taxon>Candidatus Vecturitrichia</taxon>
        <taxon>Candidatus Vecturitrichales</taxon>
        <taxon>Candidatus Vecturitrichaceae</taxon>
        <taxon>Candidatus Vecturithrix</taxon>
    </lineage>
</organism>
<reference evidence="1" key="1">
    <citation type="journal article" date="2015" name="PeerJ">
        <title>First genomic representation of candidate bacterial phylum KSB3 points to enhanced environmental sensing as a trigger of wastewater bulking.</title>
        <authorList>
            <person name="Sekiguchi Y."/>
            <person name="Ohashi A."/>
            <person name="Parks D.H."/>
            <person name="Yamauchi T."/>
            <person name="Tyson G.W."/>
            <person name="Hugenholtz P."/>
        </authorList>
    </citation>
    <scope>NUCLEOTIDE SEQUENCE [LARGE SCALE GENOMIC DNA]</scope>
</reference>
<dbReference type="EMBL" id="DF820466">
    <property type="protein sequence ID" value="GAK57510.1"/>
    <property type="molecule type" value="Genomic_DNA"/>
</dbReference>
<protein>
    <submittedName>
        <fullName evidence="1">Uncharacterized protein</fullName>
    </submittedName>
</protein>
<dbReference type="AlphaFoldDB" id="A0A081BYV5"/>
<dbReference type="HOGENOM" id="CLU_2080110_0_0_0"/>
<proteinExistence type="predicted"/>
<accession>A0A081BYV5</accession>
<dbReference type="Proteomes" id="UP000030661">
    <property type="component" value="Unassembled WGS sequence"/>
</dbReference>
<keyword evidence="2" id="KW-1185">Reference proteome</keyword>